<evidence type="ECO:0000313" key="3">
    <source>
        <dbReference type="EMBL" id="GAI76127.1"/>
    </source>
</evidence>
<dbReference type="InterPro" id="IPR011109">
    <property type="entry name" value="DNA_bind_recombinase_dom"/>
</dbReference>
<gene>
    <name evidence="3" type="ORF">S12H4_13562</name>
</gene>
<dbReference type="InterPro" id="IPR038109">
    <property type="entry name" value="DNA_bind_recomb_sf"/>
</dbReference>
<sequence>LSGLIPMFSQEDLRVDNETSAMTVLMFFIHSFKADQDGRQMKHNLLNGRDDLVGAGQVPNGAVIWPFDYHPKKIYGQMTNGKPSVNKERAEWVRRWAKSILEEGMGINAIEKWMDEKGIRTKRGKKITAKMINDILRSRQLVGEFRWKGELYLEDESLRILPDEEFEALQKRLDENKARSYYNAVKWDYPPLPDVFHVCGERMKRVPLPARNGKKIVYYRCPKCKGGGRCVQAQPVWHLLRPKIESELLRVERLIPAVSAEFGNKDTRDRLEHEIKTKDTEIQKWDEAKDVAFKLGMTLKNYPVERVQEQIDKAEANIQRLNVDKLLLENQLSTLKEQQLNEEGIRRLCQLVAGNLAKLSKNQWEIVLKRLGLRVIIHSKEDITVKVALPPIRESEIEFSQFLSANALDKAFTSIAL</sequence>
<dbReference type="GO" id="GO:0000150">
    <property type="term" value="F:DNA strand exchange activity"/>
    <property type="evidence" value="ECO:0007669"/>
    <property type="project" value="InterPro"/>
</dbReference>
<dbReference type="Gene3D" id="3.90.1750.20">
    <property type="entry name" value="Putative Large Serine Recombinase, Chain B, Domain 2"/>
    <property type="match status" value="1"/>
</dbReference>
<dbReference type="InterPro" id="IPR050639">
    <property type="entry name" value="SSR_resolvase"/>
</dbReference>
<feature type="non-terminal residue" evidence="3">
    <location>
        <position position="1"/>
    </location>
</feature>
<comment type="caution">
    <text evidence="3">The sequence shown here is derived from an EMBL/GenBank/DDBJ whole genome shotgun (WGS) entry which is preliminary data.</text>
</comment>
<organism evidence="3">
    <name type="scientific">marine sediment metagenome</name>
    <dbReference type="NCBI Taxonomy" id="412755"/>
    <lineage>
        <taxon>unclassified sequences</taxon>
        <taxon>metagenomes</taxon>
        <taxon>ecological metagenomes</taxon>
    </lineage>
</organism>
<dbReference type="EMBL" id="BARW01006456">
    <property type="protein sequence ID" value="GAI76127.1"/>
    <property type="molecule type" value="Genomic_DNA"/>
</dbReference>
<dbReference type="PANTHER" id="PTHR30461:SF23">
    <property type="entry name" value="DNA RECOMBINASE-RELATED"/>
    <property type="match status" value="1"/>
</dbReference>
<proteinExistence type="predicted"/>
<dbReference type="Pfam" id="PF07508">
    <property type="entry name" value="Recombinase"/>
    <property type="match status" value="1"/>
</dbReference>
<accession>X1R5V6</accession>
<dbReference type="PANTHER" id="PTHR30461">
    <property type="entry name" value="DNA-INVERTASE FROM LAMBDOID PROPHAGE"/>
    <property type="match status" value="1"/>
</dbReference>
<dbReference type="PROSITE" id="PS51737">
    <property type="entry name" value="RECOMBINASE_DNA_BIND"/>
    <property type="match status" value="1"/>
</dbReference>
<protein>
    <recommendedName>
        <fullName evidence="2">Recombinase domain-containing protein</fullName>
    </recommendedName>
</protein>
<feature type="coiled-coil region" evidence="1">
    <location>
        <begin position="268"/>
        <end position="338"/>
    </location>
</feature>
<evidence type="ECO:0000259" key="2">
    <source>
        <dbReference type="PROSITE" id="PS51737"/>
    </source>
</evidence>
<dbReference type="GO" id="GO:0003677">
    <property type="term" value="F:DNA binding"/>
    <property type="evidence" value="ECO:0007669"/>
    <property type="project" value="InterPro"/>
</dbReference>
<reference evidence="3" key="1">
    <citation type="journal article" date="2014" name="Front. Microbiol.">
        <title>High frequency of phylogenetically diverse reductive dehalogenase-homologous genes in deep subseafloor sedimentary metagenomes.</title>
        <authorList>
            <person name="Kawai M."/>
            <person name="Futagami T."/>
            <person name="Toyoda A."/>
            <person name="Takaki Y."/>
            <person name="Nishi S."/>
            <person name="Hori S."/>
            <person name="Arai W."/>
            <person name="Tsubouchi T."/>
            <person name="Morono Y."/>
            <person name="Uchiyama I."/>
            <person name="Ito T."/>
            <person name="Fujiyama A."/>
            <person name="Inagaki F."/>
            <person name="Takami H."/>
        </authorList>
    </citation>
    <scope>NUCLEOTIDE SEQUENCE</scope>
    <source>
        <strain evidence="3">Expedition CK06-06</strain>
    </source>
</reference>
<name>X1R5V6_9ZZZZ</name>
<keyword evidence="1" id="KW-0175">Coiled coil</keyword>
<evidence type="ECO:0000256" key="1">
    <source>
        <dbReference type="SAM" id="Coils"/>
    </source>
</evidence>
<dbReference type="AlphaFoldDB" id="X1R5V6"/>
<feature type="domain" description="Recombinase" evidence="2">
    <location>
        <begin position="66"/>
        <end position="179"/>
    </location>
</feature>